<evidence type="ECO:0000313" key="5">
    <source>
        <dbReference type="EMBL" id="BAM03965.1"/>
    </source>
</evidence>
<dbReference type="Proteomes" id="UP000007881">
    <property type="component" value="Chromosome"/>
</dbReference>
<evidence type="ECO:0000313" key="6">
    <source>
        <dbReference type="Proteomes" id="UP000007881"/>
    </source>
</evidence>
<dbReference type="Pfam" id="PF13377">
    <property type="entry name" value="Peripla_BP_3"/>
    <property type="match status" value="1"/>
</dbReference>
<dbReference type="HOGENOM" id="CLU_037628_15_0_0"/>
<proteinExistence type="predicted"/>
<evidence type="ECO:0000259" key="4">
    <source>
        <dbReference type="PROSITE" id="PS50949"/>
    </source>
</evidence>
<accession>I0IFC7</accession>
<protein>
    <submittedName>
        <fullName evidence="5">Putative GntR family transcriptional regulator</fullName>
    </submittedName>
</protein>
<dbReference type="eggNOG" id="COG1609">
    <property type="taxonomic scope" value="Bacteria"/>
</dbReference>
<dbReference type="InterPro" id="IPR036390">
    <property type="entry name" value="WH_DNA-bd_sf"/>
</dbReference>
<keyword evidence="6" id="KW-1185">Reference proteome</keyword>
<dbReference type="GO" id="GO:0045892">
    <property type="term" value="P:negative regulation of DNA-templated transcription"/>
    <property type="evidence" value="ECO:0007669"/>
    <property type="project" value="TreeGrafter"/>
</dbReference>
<sequence>MYEDLLRELRAGGLRPGDQLPTEQELSDRYGFHRNTVRQAVKRLTINGLVEKRKPRGVFVRPGVAADRVGDRLCLIYGPEDTTQATAFVHDGIAAARAHGLDPRIIRMMVGDEHIAVAAIEGGERALVIGAHFDPLDEVRQAMTRARGRVASLGVRLEQTGVPSVVCDDERGINLCVAHLREHGHRRIGLVVLDGEFGSATLENEIRVWGEAIGLGRGEAAGSPDLLRVRRSPEVPVEVTGYHEMLARFRSEPAGPTGWLVIGEELAYAAAGAAARAGIRVPQELSLIAYGGTGRSEVQPLRMTALDCGIREHVNAALRLIGVGKAAEPVGEKPPDDALLGVIQPVLHERDSVAAAAR</sequence>
<dbReference type="PANTHER" id="PTHR44846:SF17">
    <property type="entry name" value="GNTR-FAMILY TRANSCRIPTIONAL REGULATOR"/>
    <property type="match status" value="1"/>
</dbReference>
<dbReference type="GO" id="GO:0003700">
    <property type="term" value="F:DNA-binding transcription factor activity"/>
    <property type="evidence" value="ECO:0007669"/>
    <property type="project" value="InterPro"/>
</dbReference>
<name>I0IFC7_PHYMF</name>
<evidence type="ECO:0000256" key="3">
    <source>
        <dbReference type="ARBA" id="ARBA00023163"/>
    </source>
</evidence>
<dbReference type="PRINTS" id="PR00035">
    <property type="entry name" value="HTHGNTR"/>
</dbReference>
<dbReference type="Gene3D" id="3.40.50.2300">
    <property type="match status" value="2"/>
</dbReference>
<feature type="domain" description="HTH gntR-type" evidence="4">
    <location>
        <begin position="1"/>
        <end position="63"/>
    </location>
</feature>
<evidence type="ECO:0000256" key="2">
    <source>
        <dbReference type="ARBA" id="ARBA00023125"/>
    </source>
</evidence>
<organism evidence="5 6">
    <name type="scientific">Phycisphaera mikurensis (strain NBRC 102666 / KCTC 22515 / FYK2301M01)</name>
    <dbReference type="NCBI Taxonomy" id="1142394"/>
    <lineage>
        <taxon>Bacteria</taxon>
        <taxon>Pseudomonadati</taxon>
        <taxon>Planctomycetota</taxon>
        <taxon>Phycisphaerae</taxon>
        <taxon>Phycisphaerales</taxon>
        <taxon>Phycisphaeraceae</taxon>
        <taxon>Phycisphaera</taxon>
    </lineage>
</organism>
<dbReference type="InterPro" id="IPR028082">
    <property type="entry name" value="Peripla_BP_I"/>
</dbReference>
<dbReference type="KEGG" id="phm:PSMK_18060"/>
<reference evidence="5 6" key="1">
    <citation type="submission" date="2012-02" db="EMBL/GenBank/DDBJ databases">
        <title>Complete genome sequence of Phycisphaera mikurensis NBRC 102666.</title>
        <authorList>
            <person name="Ankai A."/>
            <person name="Hosoyama A."/>
            <person name="Terui Y."/>
            <person name="Sekine M."/>
            <person name="Fukai R."/>
            <person name="Kato Y."/>
            <person name="Nakamura S."/>
            <person name="Yamada-Narita S."/>
            <person name="Kawakoshi A."/>
            <person name="Fukunaga Y."/>
            <person name="Yamazaki S."/>
            <person name="Fujita N."/>
        </authorList>
    </citation>
    <scope>NUCLEOTIDE SEQUENCE [LARGE SCALE GENOMIC DNA]</scope>
    <source>
        <strain evidence="6">NBRC 102666 / KCTC 22515 / FYK2301M01</strain>
    </source>
</reference>
<dbReference type="SUPFAM" id="SSF53822">
    <property type="entry name" value="Periplasmic binding protein-like I"/>
    <property type="match status" value="1"/>
</dbReference>
<dbReference type="STRING" id="1142394.PSMK_18060"/>
<dbReference type="AlphaFoldDB" id="I0IFC7"/>
<dbReference type="EMBL" id="AP012338">
    <property type="protein sequence ID" value="BAM03965.1"/>
    <property type="molecule type" value="Genomic_DNA"/>
</dbReference>
<dbReference type="SMART" id="SM00345">
    <property type="entry name" value="HTH_GNTR"/>
    <property type="match status" value="1"/>
</dbReference>
<dbReference type="CDD" id="cd07377">
    <property type="entry name" value="WHTH_GntR"/>
    <property type="match status" value="1"/>
</dbReference>
<dbReference type="PROSITE" id="PS50949">
    <property type="entry name" value="HTH_GNTR"/>
    <property type="match status" value="1"/>
</dbReference>
<keyword evidence="1" id="KW-0805">Transcription regulation</keyword>
<evidence type="ECO:0000256" key="1">
    <source>
        <dbReference type="ARBA" id="ARBA00023015"/>
    </source>
</evidence>
<gene>
    <name evidence="5" type="ordered locus">PSMK_18060</name>
</gene>
<dbReference type="InterPro" id="IPR050679">
    <property type="entry name" value="Bact_HTH_transcr_reg"/>
</dbReference>
<dbReference type="InterPro" id="IPR000524">
    <property type="entry name" value="Tscrpt_reg_HTH_GntR"/>
</dbReference>
<dbReference type="RefSeq" id="WP_014437183.1">
    <property type="nucleotide sequence ID" value="NC_017080.1"/>
</dbReference>
<dbReference type="GO" id="GO:0003677">
    <property type="term" value="F:DNA binding"/>
    <property type="evidence" value="ECO:0007669"/>
    <property type="project" value="UniProtKB-KW"/>
</dbReference>
<dbReference type="Pfam" id="PF00392">
    <property type="entry name" value="GntR"/>
    <property type="match status" value="1"/>
</dbReference>
<keyword evidence="2" id="KW-0238">DNA-binding</keyword>
<dbReference type="PANTHER" id="PTHR44846">
    <property type="entry name" value="MANNOSYL-D-GLYCERATE TRANSPORT/METABOLISM SYSTEM REPRESSOR MNGR-RELATED"/>
    <property type="match status" value="1"/>
</dbReference>
<dbReference type="SUPFAM" id="SSF46785">
    <property type="entry name" value="Winged helix' DNA-binding domain"/>
    <property type="match status" value="1"/>
</dbReference>
<dbReference type="Gene3D" id="1.10.10.10">
    <property type="entry name" value="Winged helix-like DNA-binding domain superfamily/Winged helix DNA-binding domain"/>
    <property type="match status" value="1"/>
</dbReference>
<keyword evidence="3" id="KW-0804">Transcription</keyword>
<dbReference type="InterPro" id="IPR046335">
    <property type="entry name" value="LacI/GalR-like_sensor"/>
</dbReference>
<dbReference type="InterPro" id="IPR036388">
    <property type="entry name" value="WH-like_DNA-bd_sf"/>
</dbReference>